<proteinExistence type="predicted"/>
<dbReference type="AlphaFoldDB" id="A0AA38S4V7"/>
<evidence type="ECO:0000313" key="5">
    <source>
        <dbReference type="Proteomes" id="UP001174694"/>
    </source>
</evidence>
<dbReference type="Gene3D" id="1.10.3290.10">
    <property type="entry name" value="Fido-like domain"/>
    <property type="match status" value="1"/>
</dbReference>
<protein>
    <submittedName>
        <fullName evidence="4">Filamentation induced by cAMP/death on curing-related protein</fullName>
    </submittedName>
</protein>
<comment type="caution">
    <text evidence="4">The sequence shown here is derived from an EMBL/GenBank/DDBJ whole genome shotgun (WGS) entry which is preliminary data.</text>
</comment>
<feature type="domain" description="Fido" evidence="3">
    <location>
        <begin position="177"/>
        <end position="331"/>
    </location>
</feature>
<evidence type="ECO:0000313" key="4">
    <source>
        <dbReference type="EMBL" id="KAJ9156224.1"/>
    </source>
</evidence>
<dbReference type="Proteomes" id="UP001174694">
    <property type="component" value="Unassembled WGS sequence"/>
</dbReference>
<dbReference type="InterPro" id="IPR003812">
    <property type="entry name" value="Fido"/>
</dbReference>
<reference evidence="4" key="1">
    <citation type="submission" date="2022-07" db="EMBL/GenBank/DDBJ databases">
        <title>Fungi with potential for degradation of polypropylene.</title>
        <authorList>
            <person name="Gostincar C."/>
        </authorList>
    </citation>
    <scope>NUCLEOTIDE SEQUENCE</scope>
    <source>
        <strain evidence="4">EXF-13308</strain>
    </source>
</reference>
<dbReference type="PANTHER" id="PTHR13504:SF38">
    <property type="entry name" value="FIDO DOMAIN-CONTAINING PROTEIN"/>
    <property type="match status" value="1"/>
</dbReference>
<evidence type="ECO:0000256" key="2">
    <source>
        <dbReference type="PIRSR" id="PIRSR640198-2"/>
    </source>
</evidence>
<keyword evidence="5" id="KW-1185">Reference proteome</keyword>
<dbReference type="PROSITE" id="PS51459">
    <property type="entry name" value="FIDO"/>
    <property type="match status" value="1"/>
</dbReference>
<dbReference type="Pfam" id="PF02661">
    <property type="entry name" value="Fic"/>
    <property type="match status" value="1"/>
</dbReference>
<sequence>MQDLSITLGKTFSAGWPSWRSIRGGVSNPGPSVNFTIRLADHLREEAGRMMLSTDPATIITEMREESQRGGTAAFADVWSQLENSLILLVYGSNMIELAGTNLRITIKLCQDIFRGKDVSPDLEDRDPEYQECLENLVKTHRKENRPNVIQSRREVINHAKALNFLIDRVVLDNMVLSEELILETHHILYENVDENVEAGKYRDHEVAVSYSKPGEKRKSSICLRAKAVPRYMKEMVEHLNHDITKAEISGELDPYTLAARYHHQFVMIHPFGDGNGRMSRIILNVLLLKYAGHVTTFGSDDEEKEEYLAVVGRCRKIFDEEDMEVDYSEQTSHVEFARSVLTKSKAGLEHMWGWATRRGKSTT</sequence>
<name>A0AA38S4V7_9PEZI</name>
<organism evidence="4 5">
    <name type="scientific">Pleurostoma richardsiae</name>
    <dbReference type="NCBI Taxonomy" id="41990"/>
    <lineage>
        <taxon>Eukaryota</taxon>
        <taxon>Fungi</taxon>
        <taxon>Dikarya</taxon>
        <taxon>Ascomycota</taxon>
        <taxon>Pezizomycotina</taxon>
        <taxon>Sordariomycetes</taxon>
        <taxon>Sordariomycetidae</taxon>
        <taxon>Calosphaeriales</taxon>
        <taxon>Pleurostomataceae</taxon>
        <taxon>Pleurostoma</taxon>
    </lineage>
</organism>
<feature type="binding site" evidence="2">
    <location>
        <begin position="274"/>
        <end position="281"/>
    </location>
    <ligand>
        <name>ATP</name>
        <dbReference type="ChEBI" id="CHEBI:30616"/>
    </ligand>
</feature>
<dbReference type="InterPro" id="IPR040198">
    <property type="entry name" value="Fido_containing"/>
</dbReference>
<gene>
    <name evidence="4" type="ORF">NKR23_g905</name>
</gene>
<dbReference type="EMBL" id="JANBVO010000002">
    <property type="protein sequence ID" value="KAJ9156224.1"/>
    <property type="molecule type" value="Genomic_DNA"/>
</dbReference>
<evidence type="ECO:0000256" key="1">
    <source>
        <dbReference type="PIRSR" id="PIRSR640198-1"/>
    </source>
</evidence>
<accession>A0AA38S4V7</accession>
<dbReference type="SUPFAM" id="SSF140931">
    <property type="entry name" value="Fic-like"/>
    <property type="match status" value="1"/>
</dbReference>
<dbReference type="GO" id="GO:0005524">
    <property type="term" value="F:ATP binding"/>
    <property type="evidence" value="ECO:0007669"/>
    <property type="project" value="UniProtKB-KW"/>
</dbReference>
<keyword evidence="2" id="KW-0547">Nucleotide-binding</keyword>
<keyword evidence="2" id="KW-0067">ATP-binding</keyword>
<feature type="active site" evidence="1">
    <location>
        <position position="270"/>
    </location>
</feature>
<evidence type="ECO:0000259" key="3">
    <source>
        <dbReference type="PROSITE" id="PS51459"/>
    </source>
</evidence>
<dbReference type="InterPro" id="IPR036597">
    <property type="entry name" value="Fido-like_dom_sf"/>
</dbReference>
<dbReference type="PANTHER" id="PTHR13504">
    <property type="entry name" value="FIDO DOMAIN-CONTAINING PROTEIN DDB_G0283145"/>
    <property type="match status" value="1"/>
</dbReference>